<dbReference type="Gene3D" id="3.90.550.50">
    <property type="match status" value="1"/>
</dbReference>
<keyword evidence="4" id="KW-0808">Transferase</keyword>
<keyword evidence="8 10" id="KW-0333">Golgi apparatus</keyword>
<comment type="subcellular location">
    <subcellularLocation>
        <location evidence="1 10">Golgi apparatus membrane</location>
        <topology evidence="1 10">Single-pass type II membrane protein</topology>
    </subcellularLocation>
</comment>
<comment type="similarity">
    <text evidence="2 10">Belongs to the glycosyltransferase 31 family.</text>
</comment>
<reference evidence="11 12" key="1">
    <citation type="submission" date="2022-12" db="EMBL/GenBank/DDBJ databases">
        <title>Chromosome-level genome of Tegillarca granosa.</title>
        <authorList>
            <person name="Kim J."/>
        </authorList>
    </citation>
    <scope>NUCLEOTIDE SEQUENCE [LARGE SCALE GENOMIC DNA]</scope>
    <source>
        <strain evidence="11">Teg-2019</strain>
        <tissue evidence="11">Adductor muscle</tissue>
    </source>
</reference>
<organism evidence="11 12">
    <name type="scientific">Tegillarca granosa</name>
    <name type="common">Malaysian cockle</name>
    <name type="synonym">Anadara granosa</name>
    <dbReference type="NCBI Taxonomy" id="220873"/>
    <lineage>
        <taxon>Eukaryota</taxon>
        <taxon>Metazoa</taxon>
        <taxon>Spiralia</taxon>
        <taxon>Lophotrochozoa</taxon>
        <taxon>Mollusca</taxon>
        <taxon>Bivalvia</taxon>
        <taxon>Autobranchia</taxon>
        <taxon>Pteriomorphia</taxon>
        <taxon>Arcoida</taxon>
        <taxon>Arcoidea</taxon>
        <taxon>Arcidae</taxon>
        <taxon>Tegillarca</taxon>
    </lineage>
</organism>
<proteinExistence type="inferred from homology"/>
<keyword evidence="3 10" id="KW-0328">Glycosyltransferase</keyword>
<evidence type="ECO:0000313" key="12">
    <source>
        <dbReference type="Proteomes" id="UP001217089"/>
    </source>
</evidence>
<dbReference type="InterPro" id="IPR002659">
    <property type="entry name" value="Glyco_trans_31"/>
</dbReference>
<evidence type="ECO:0000313" key="11">
    <source>
        <dbReference type="EMBL" id="KAJ8318416.1"/>
    </source>
</evidence>
<evidence type="ECO:0000256" key="1">
    <source>
        <dbReference type="ARBA" id="ARBA00004323"/>
    </source>
</evidence>
<dbReference type="EMBL" id="JARBDR010000214">
    <property type="protein sequence ID" value="KAJ8318416.1"/>
    <property type="molecule type" value="Genomic_DNA"/>
</dbReference>
<name>A0ABQ9FQI8_TEGGR</name>
<evidence type="ECO:0000256" key="8">
    <source>
        <dbReference type="ARBA" id="ARBA00023034"/>
    </source>
</evidence>
<keyword evidence="5" id="KW-0812">Transmembrane</keyword>
<evidence type="ECO:0000256" key="10">
    <source>
        <dbReference type="RuleBase" id="RU363063"/>
    </source>
</evidence>
<protein>
    <recommendedName>
        <fullName evidence="10">Hexosyltransferase</fullName>
        <ecNumber evidence="10">2.4.1.-</ecNumber>
    </recommendedName>
</protein>
<evidence type="ECO:0000256" key="7">
    <source>
        <dbReference type="ARBA" id="ARBA00022989"/>
    </source>
</evidence>
<evidence type="ECO:0000256" key="3">
    <source>
        <dbReference type="ARBA" id="ARBA00022676"/>
    </source>
</evidence>
<accession>A0ABQ9FQI8</accession>
<comment type="caution">
    <text evidence="11">The sequence shown here is derived from an EMBL/GenBank/DDBJ whole genome shotgun (WGS) entry which is preliminary data.</text>
</comment>
<keyword evidence="7" id="KW-1133">Transmembrane helix</keyword>
<evidence type="ECO:0000256" key="2">
    <source>
        <dbReference type="ARBA" id="ARBA00008661"/>
    </source>
</evidence>
<dbReference type="PANTHER" id="PTHR11214">
    <property type="entry name" value="BETA-1,3-N-ACETYLGLUCOSAMINYLTRANSFERASE"/>
    <property type="match status" value="1"/>
</dbReference>
<evidence type="ECO:0000256" key="4">
    <source>
        <dbReference type="ARBA" id="ARBA00022679"/>
    </source>
</evidence>
<dbReference type="EC" id="2.4.1.-" evidence="10"/>
<evidence type="ECO:0000256" key="9">
    <source>
        <dbReference type="ARBA" id="ARBA00023136"/>
    </source>
</evidence>
<evidence type="ECO:0000256" key="5">
    <source>
        <dbReference type="ARBA" id="ARBA00022692"/>
    </source>
</evidence>
<evidence type="ECO:0000256" key="6">
    <source>
        <dbReference type="ARBA" id="ARBA00022968"/>
    </source>
</evidence>
<keyword evidence="6" id="KW-0735">Signal-anchor</keyword>
<dbReference type="PANTHER" id="PTHR11214:SF314">
    <property type="entry name" value="HEXOSYLTRANSFERASE"/>
    <property type="match status" value="1"/>
</dbReference>
<keyword evidence="12" id="KW-1185">Reference proteome</keyword>
<dbReference type="Proteomes" id="UP001217089">
    <property type="component" value="Unassembled WGS sequence"/>
</dbReference>
<keyword evidence="9" id="KW-0472">Membrane</keyword>
<sequence>MIRKFRRLLKPSSLIPISVLFLFMAAVYKRNRQIQLEHITGMWKYRELSSDVKQEIFIRKSTNRFSVLSNIPVEQPKLNRLSNQTSLLRNNLKSNKIQDMERKSIIDLHRNSEDEYKQYFRANKKINPFKYDFMINGSAICNNTSPFLIILIPSIPGNKDVRDAIRTTWGSVAKGGVWPGKSVDLALKLAFLLGMSEPENLTLTELIFQESLKYGDLIQGNFTDSYYNLTLKILLGLKWVTRYCNKSSFVVKADEDTFVNLPKLVDVLKHQYVGPEGKIFGCFHWRRPVLRYGKWKLDESLYPFSRYPNYVSGGSYFISNNIVPRLFLASEYFPYIFIEDAFITGILKTAVNAKIVGLPGVTFWGDKPATPCDFVLN</sequence>
<dbReference type="Pfam" id="PF01762">
    <property type="entry name" value="Galactosyl_T"/>
    <property type="match status" value="1"/>
</dbReference>
<gene>
    <name evidence="11" type="ORF">KUTeg_003507</name>
</gene>